<keyword evidence="3" id="KW-1185">Reference proteome</keyword>
<dbReference type="GeneID" id="109212497"/>
<sequence>MSQSPSQRRRLNPHGAGESLTELVDDSAIYNEIILRAVFASMNWDIHALCQTASVNRKLRALAKRLLWKELCLYRAPRMIASLMDGAPNGRIGVGWEAIAKLLFFCCGCNSTRHFQTGGASPGHFVESSRFSKTSGQSFLVKRCRTDLLYVSDPSCEHKIRGKDDYLGIFRGVFGGFMKSKTRACLISKQVELEEGVRCPFCGARVWSMTAARLIPKSAARRLGTLENGLEYFACVNGHLHGSCWLVPLSSDEDDGRDVDDDENDDDEDSDHDDDNGRIDGFHRKQMVSNGSVSGQKES</sequence>
<name>A0A314KH36_NICAT</name>
<dbReference type="EMBL" id="MJEQ01002026">
    <property type="protein sequence ID" value="OIT28557.1"/>
    <property type="molecule type" value="Genomic_DNA"/>
</dbReference>
<accession>A0A314KH36</accession>
<dbReference type="InterPro" id="IPR040267">
    <property type="entry name" value="EID1-like"/>
</dbReference>
<dbReference type="OrthoDB" id="761790at2759"/>
<dbReference type="KEGG" id="nau:109212497"/>
<feature type="compositionally biased region" description="Polar residues" evidence="1">
    <location>
        <begin position="287"/>
        <end position="299"/>
    </location>
</feature>
<feature type="region of interest" description="Disordered" evidence="1">
    <location>
        <begin position="252"/>
        <end position="299"/>
    </location>
</feature>
<evidence type="ECO:0000256" key="1">
    <source>
        <dbReference type="SAM" id="MobiDB-lite"/>
    </source>
</evidence>
<dbReference type="STRING" id="49451.A0A314KH36"/>
<comment type="caution">
    <text evidence="2">The sequence shown here is derived from an EMBL/GenBank/DDBJ whole genome shotgun (WGS) entry which is preliminary data.</text>
</comment>
<protein>
    <submittedName>
        <fullName evidence="2">Eid1-like f-box protein 3</fullName>
    </submittedName>
</protein>
<dbReference type="AlphaFoldDB" id="A0A314KH36"/>
<dbReference type="PANTHER" id="PTHR31348:SF3">
    <property type="entry name" value="EID1-LIKE F-BOX PROTEIN 3"/>
    <property type="match status" value="1"/>
</dbReference>
<evidence type="ECO:0000313" key="3">
    <source>
        <dbReference type="Proteomes" id="UP000187609"/>
    </source>
</evidence>
<dbReference type="PANTHER" id="PTHR31348">
    <property type="entry name" value="EID1-LIKE F-BOX PROTEIN 2-RELATED"/>
    <property type="match status" value="1"/>
</dbReference>
<dbReference type="Proteomes" id="UP000187609">
    <property type="component" value="Unassembled WGS sequence"/>
</dbReference>
<reference evidence="2" key="1">
    <citation type="submission" date="2016-11" db="EMBL/GenBank/DDBJ databases">
        <title>The genome of Nicotiana attenuata.</title>
        <authorList>
            <person name="Xu S."/>
            <person name="Brockmoeller T."/>
            <person name="Gaquerel E."/>
            <person name="Navarro A."/>
            <person name="Kuhl H."/>
            <person name="Gase K."/>
            <person name="Ling Z."/>
            <person name="Zhou W."/>
            <person name="Kreitzer C."/>
            <person name="Stanke M."/>
            <person name="Tang H."/>
            <person name="Lyons E."/>
            <person name="Pandey P."/>
            <person name="Pandey S.P."/>
            <person name="Timmermann B."/>
            <person name="Baldwin I.T."/>
        </authorList>
    </citation>
    <scope>NUCLEOTIDE SEQUENCE [LARGE SCALE GENOMIC DNA]</scope>
    <source>
        <strain evidence="2">UT</strain>
    </source>
</reference>
<dbReference type="Gramene" id="OIT28557">
    <property type="protein sequence ID" value="OIT28557"/>
    <property type="gene ID" value="A4A49_21417"/>
</dbReference>
<organism evidence="2 3">
    <name type="scientific">Nicotiana attenuata</name>
    <name type="common">Coyote tobacco</name>
    <dbReference type="NCBI Taxonomy" id="49451"/>
    <lineage>
        <taxon>Eukaryota</taxon>
        <taxon>Viridiplantae</taxon>
        <taxon>Streptophyta</taxon>
        <taxon>Embryophyta</taxon>
        <taxon>Tracheophyta</taxon>
        <taxon>Spermatophyta</taxon>
        <taxon>Magnoliopsida</taxon>
        <taxon>eudicotyledons</taxon>
        <taxon>Gunneridae</taxon>
        <taxon>Pentapetalae</taxon>
        <taxon>asterids</taxon>
        <taxon>lamiids</taxon>
        <taxon>Solanales</taxon>
        <taxon>Solanaceae</taxon>
        <taxon>Nicotianoideae</taxon>
        <taxon>Nicotianeae</taxon>
        <taxon>Nicotiana</taxon>
    </lineage>
</organism>
<evidence type="ECO:0000313" key="2">
    <source>
        <dbReference type="EMBL" id="OIT28557.1"/>
    </source>
</evidence>
<feature type="compositionally biased region" description="Acidic residues" evidence="1">
    <location>
        <begin position="252"/>
        <end position="274"/>
    </location>
</feature>
<gene>
    <name evidence="2" type="primary">EDL3</name>
    <name evidence="2" type="ORF">A4A49_21417</name>
</gene>
<proteinExistence type="predicted"/>